<dbReference type="PANTHER" id="PTHR42085:SF1">
    <property type="entry name" value="F-BOX DOMAIN-CONTAINING PROTEIN"/>
    <property type="match status" value="1"/>
</dbReference>
<dbReference type="InterPro" id="IPR038883">
    <property type="entry name" value="AN11006-like"/>
</dbReference>
<evidence type="ECO:0000313" key="3">
    <source>
        <dbReference type="Proteomes" id="UP000800094"/>
    </source>
</evidence>
<protein>
    <recommendedName>
        <fullName evidence="4">F-box domain-containing protein</fullName>
    </recommendedName>
</protein>
<name>A0A6A6IGQ2_9PLEO</name>
<feature type="compositionally biased region" description="Basic residues" evidence="1">
    <location>
        <begin position="147"/>
        <end position="160"/>
    </location>
</feature>
<sequence length="524" mass="61108">MPPKRTRENNEEFVPSSPVRAAKRVRTNGEFTSSARSSRSAASGRRHIHRRRTTSDLCRSKQKEDVIPDSELEDLGVQVKRTAHRRTRTRARESTPEYHGNRARKTAEKRAEKERKGEDRSEKQVKKLLKELSELHDSLSVHEQVTSRRRNAHRCSSRISRRSESLEPEDDYIEANAAEQNRTRASKPQRKNSNSIRNRSSRSHSEEKGHYNEVDDLEVTSKPLRKFLYQNNERDAMDDPPKAGGKHFLELPAELRNKIYDYLAEDEVDREEITIRLRHSAQGRRSRRTSSNPRFPDSSLSLTQTCRQIRQEYLPMIQRARSVRVPLDQLHDYLDTFHPPEDPADPHLRPSGNIEPFWSDIAFPDPIDILSLAKIVHGSPDLHIRFQKPDPEDVLDPERHELSLIKTIIDTYPKWRVLEQDADIQGIYLSSRTQLRLRAEYERTIRMECAKYDIEDALGTWIFRTKIADLEGLRIVAEDDLSSHSWKTVYRGRVNYRLGNGGEHMVTYRMERNRSHPAGWIARV</sequence>
<dbReference type="AlphaFoldDB" id="A0A6A6IGQ2"/>
<feature type="compositionally biased region" description="Basic and acidic residues" evidence="1">
    <location>
        <begin position="90"/>
        <end position="124"/>
    </location>
</feature>
<organism evidence="2 3">
    <name type="scientific">Trematosphaeria pertusa</name>
    <dbReference type="NCBI Taxonomy" id="390896"/>
    <lineage>
        <taxon>Eukaryota</taxon>
        <taxon>Fungi</taxon>
        <taxon>Dikarya</taxon>
        <taxon>Ascomycota</taxon>
        <taxon>Pezizomycotina</taxon>
        <taxon>Dothideomycetes</taxon>
        <taxon>Pleosporomycetidae</taxon>
        <taxon>Pleosporales</taxon>
        <taxon>Massarineae</taxon>
        <taxon>Trematosphaeriaceae</taxon>
        <taxon>Trematosphaeria</taxon>
    </lineage>
</organism>
<feature type="region of interest" description="Disordered" evidence="1">
    <location>
        <begin position="138"/>
        <end position="216"/>
    </location>
</feature>
<dbReference type="Proteomes" id="UP000800094">
    <property type="component" value="Unassembled WGS sequence"/>
</dbReference>
<evidence type="ECO:0000313" key="2">
    <source>
        <dbReference type="EMBL" id="KAF2249775.1"/>
    </source>
</evidence>
<dbReference type="PANTHER" id="PTHR42085">
    <property type="entry name" value="F-BOX DOMAIN-CONTAINING PROTEIN"/>
    <property type="match status" value="1"/>
</dbReference>
<feature type="compositionally biased region" description="Basic and acidic residues" evidence="1">
    <location>
        <begin position="203"/>
        <end position="213"/>
    </location>
</feature>
<evidence type="ECO:0008006" key="4">
    <source>
        <dbReference type="Google" id="ProtNLM"/>
    </source>
</evidence>
<feature type="compositionally biased region" description="Basic and acidic residues" evidence="1">
    <location>
        <begin position="1"/>
        <end position="10"/>
    </location>
</feature>
<evidence type="ECO:0000256" key="1">
    <source>
        <dbReference type="SAM" id="MobiDB-lite"/>
    </source>
</evidence>
<feature type="region of interest" description="Disordered" evidence="1">
    <location>
        <begin position="279"/>
        <end position="301"/>
    </location>
</feature>
<feature type="compositionally biased region" description="Basic residues" evidence="1">
    <location>
        <begin position="279"/>
        <end position="288"/>
    </location>
</feature>
<accession>A0A6A6IGQ2</accession>
<proteinExistence type="predicted"/>
<dbReference type="EMBL" id="ML987194">
    <property type="protein sequence ID" value="KAF2249775.1"/>
    <property type="molecule type" value="Genomic_DNA"/>
</dbReference>
<dbReference type="RefSeq" id="XP_033684779.1">
    <property type="nucleotide sequence ID" value="XM_033826758.1"/>
</dbReference>
<gene>
    <name evidence="2" type="ORF">BU26DRAFT_504214</name>
</gene>
<dbReference type="OrthoDB" id="3679062at2759"/>
<reference evidence="2" key="1">
    <citation type="journal article" date="2020" name="Stud. Mycol.">
        <title>101 Dothideomycetes genomes: a test case for predicting lifestyles and emergence of pathogens.</title>
        <authorList>
            <person name="Haridas S."/>
            <person name="Albert R."/>
            <person name="Binder M."/>
            <person name="Bloem J."/>
            <person name="Labutti K."/>
            <person name="Salamov A."/>
            <person name="Andreopoulos B."/>
            <person name="Baker S."/>
            <person name="Barry K."/>
            <person name="Bills G."/>
            <person name="Bluhm B."/>
            <person name="Cannon C."/>
            <person name="Castanera R."/>
            <person name="Culley D."/>
            <person name="Daum C."/>
            <person name="Ezra D."/>
            <person name="Gonzalez J."/>
            <person name="Henrissat B."/>
            <person name="Kuo A."/>
            <person name="Liang C."/>
            <person name="Lipzen A."/>
            <person name="Lutzoni F."/>
            <person name="Magnuson J."/>
            <person name="Mondo S."/>
            <person name="Nolan M."/>
            <person name="Ohm R."/>
            <person name="Pangilinan J."/>
            <person name="Park H.-J."/>
            <person name="Ramirez L."/>
            <person name="Alfaro M."/>
            <person name="Sun H."/>
            <person name="Tritt A."/>
            <person name="Yoshinaga Y."/>
            <person name="Zwiers L.-H."/>
            <person name="Turgeon B."/>
            <person name="Goodwin S."/>
            <person name="Spatafora J."/>
            <person name="Crous P."/>
            <person name="Grigoriev I."/>
        </authorList>
    </citation>
    <scope>NUCLEOTIDE SEQUENCE</scope>
    <source>
        <strain evidence="2">CBS 122368</strain>
    </source>
</reference>
<keyword evidence="3" id="KW-1185">Reference proteome</keyword>
<dbReference type="GeneID" id="54580088"/>
<feature type="compositionally biased region" description="Low complexity" evidence="1">
    <location>
        <begin position="32"/>
        <end position="43"/>
    </location>
</feature>
<feature type="compositionally biased region" description="Polar residues" evidence="1">
    <location>
        <begin position="289"/>
        <end position="301"/>
    </location>
</feature>
<feature type="region of interest" description="Disordered" evidence="1">
    <location>
        <begin position="1"/>
        <end position="124"/>
    </location>
</feature>